<keyword evidence="2" id="KW-1185">Reference proteome</keyword>
<dbReference type="EMBL" id="CM024806">
    <property type="protein sequence ID" value="KAG8008804.1"/>
    <property type="molecule type" value="Genomic_DNA"/>
</dbReference>
<comment type="caution">
    <text evidence="1">The sequence shown here is derived from an EMBL/GenBank/DDBJ whole genome shotgun (WGS) entry which is preliminary data.</text>
</comment>
<sequence>MAATLCVKFLPKQGWLPLTQSVRHGSKAVTRHKRPMHILKQKIVAVTKYIPPPRGPPPGAYPQAKKVEEVTSTPVSPSNSDRILSLLFEQDTPLMLIMKRDLEKLFQDCKMIAVVQNNASNAEDMLILKHRLHKHSIAVKFFPNQVTLSFLKDSVYCNMAPLFIGPTVLFVSKEPKAKEMLTTLRGSPQMTLLGACIDNTLLSAQGVVNYSKLPSMTVVQGELVSGLTMLTSHTASMLQRHPTHLSALLQQYVKQQSSDDSSKEAT</sequence>
<keyword evidence="1" id="KW-0689">Ribosomal protein</keyword>
<name>A0ACB7F2R0_NIBAL</name>
<proteinExistence type="predicted"/>
<keyword evidence="1" id="KW-0687">Ribonucleoprotein</keyword>
<organism evidence="1 2">
    <name type="scientific">Nibea albiflora</name>
    <name type="common">Yellow drum</name>
    <name type="synonym">Corvina albiflora</name>
    <dbReference type="NCBI Taxonomy" id="240163"/>
    <lineage>
        <taxon>Eukaryota</taxon>
        <taxon>Metazoa</taxon>
        <taxon>Chordata</taxon>
        <taxon>Craniata</taxon>
        <taxon>Vertebrata</taxon>
        <taxon>Euteleostomi</taxon>
        <taxon>Actinopterygii</taxon>
        <taxon>Neopterygii</taxon>
        <taxon>Teleostei</taxon>
        <taxon>Neoteleostei</taxon>
        <taxon>Acanthomorphata</taxon>
        <taxon>Eupercaria</taxon>
        <taxon>Sciaenidae</taxon>
        <taxon>Nibea</taxon>
    </lineage>
</organism>
<reference evidence="1" key="1">
    <citation type="submission" date="2020-04" db="EMBL/GenBank/DDBJ databases">
        <title>A chromosome-scale assembly and high-density genetic map of the yellow drum (Nibea albiflora) genome.</title>
        <authorList>
            <person name="Xu D."/>
            <person name="Zhang W."/>
            <person name="Chen R."/>
            <person name="Tan P."/>
            <person name="Wang L."/>
            <person name="Song H."/>
            <person name="Tian L."/>
            <person name="Zhu Q."/>
            <person name="Wang B."/>
        </authorList>
    </citation>
    <scope>NUCLEOTIDE SEQUENCE</scope>
    <source>
        <strain evidence="1">ZJHYS-2018</strain>
    </source>
</reference>
<evidence type="ECO:0000313" key="1">
    <source>
        <dbReference type="EMBL" id="KAG8008804.1"/>
    </source>
</evidence>
<evidence type="ECO:0000313" key="2">
    <source>
        <dbReference type="Proteomes" id="UP000805704"/>
    </source>
</evidence>
<gene>
    <name evidence="1" type="primary">MRPL10</name>
    <name evidence="1" type="ORF">GBF38_010437</name>
</gene>
<accession>A0ACB7F2R0</accession>
<dbReference type="Proteomes" id="UP000805704">
    <property type="component" value="Chromosome 18"/>
</dbReference>
<protein>
    <submittedName>
        <fullName evidence="1">39S ribosomal protein L10</fullName>
    </submittedName>
</protein>